<proteinExistence type="predicted"/>
<protein>
    <submittedName>
        <fullName evidence="1">Uncharacterized protein</fullName>
    </submittedName>
</protein>
<evidence type="ECO:0000313" key="2">
    <source>
        <dbReference type="Proteomes" id="UP001139450"/>
    </source>
</evidence>
<organism evidence="1 2">
    <name type="scientific">Mucilaginibacter straminoryzae</name>
    <dbReference type="NCBI Taxonomy" id="2932774"/>
    <lineage>
        <taxon>Bacteria</taxon>
        <taxon>Pseudomonadati</taxon>
        <taxon>Bacteroidota</taxon>
        <taxon>Sphingobacteriia</taxon>
        <taxon>Sphingobacteriales</taxon>
        <taxon>Sphingobacteriaceae</taxon>
        <taxon>Mucilaginibacter</taxon>
    </lineage>
</organism>
<evidence type="ECO:0000313" key="1">
    <source>
        <dbReference type="EMBL" id="MCJ8211131.1"/>
    </source>
</evidence>
<dbReference type="AlphaFoldDB" id="A0A9X1X5W8"/>
<sequence length="85" mass="9983">MKTLAGIFSLPSYNMKVSFEIKSPFWQMETEWDYPVLPRAGEYIDLAFIVPEDMAKKPDFYSAKVSRVDWMKINDIYPVIVLEKI</sequence>
<gene>
    <name evidence="1" type="ORF">MUY27_15535</name>
</gene>
<comment type="caution">
    <text evidence="1">The sequence shown here is derived from an EMBL/GenBank/DDBJ whole genome shotgun (WGS) entry which is preliminary data.</text>
</comment>
<dbReference type="Proteomes" id="UP001139450">
    <property type="component" value="Unassembled WGS sequence"/>
</dbReference>
<name>A0A9X1X5W8_9SPHI</name>
<keyword evidence="2" id="KW-1185">Reference proteome</keyword>
<accession>A0A9X1X5W8</accession>
<dbReference type="EMBL" id="JALJEJ010000008">
    <property type="protein sequence ID" value="MCJ8211131.1"/>
    <property type="molecule type" value="Genomic_DNA"/>
</dbReference>
<reference evidence="1" key="1">
    <citation type="submission" date="2022-04" db="EMBL/GenBank/DDBJ databases">
        <title>Mucilaginibacter sp. RS28 isolated from freshwater.</title>
        <authorList>
            <person name="Ko S.-R."/>
        </authorList>
    </citation>
    <scope>NUCLEOTIDE SEQUENCE</scope>
    <source>
        <strain evidence="1">RS28</strain>
    </source>
</reference>